<name>A0A6I3SJH5_HELMO</name>
<comment type="similarity">
    <text evidence="7">Belongs to the methyl-accepting chemotaxis (MCP) protein family.</text>
</comment>
<dbReference type="Pfam" id="PF00672">
    <property type="entry name" value="HAMP"/>
    <property type="match status" value="1"/>
</dbReference>
<evidence type="ECO:0000256" key="4">
    <source>
        <dbReference type="ARBA" id="ARBA00022989"/>
    </source>
</evidence>
<reference evidence="12 13" key="1">
    <citation type="submission" date="2019-11" db="EMBL/GenBank/DDBJ databases">
        <title>Whole-genome sequence of a the green, strictly anaerobic photosynthetic bacterium Heliobacillus mobilis DSM 6151.</title>
        <authorList>
            <person name="Kyndt J.A."/>
            <person name="Meyer T.E."/>
        </authorList>
    </citation>
    <scope>NUCLEOTIDE SEQUENCE [LARGE SCALE GENOMIC DNA]</scope>
    <source>
        <strain evidence="12 13">DSM 6151</strain>
    </source>
</reference>
<feature type="domain" description="HAMP" evidence="11">
    <location>
        <begin position="245"/>
        <end position="299"/>
    </location>
</feature>
<dbReference type="SUPFAM" id="SSF103190">
    <property type="entry name" value="Sensory domain-like"/>
    <property type="match status" value="1"/>
</dbReference>
<keyword evidence="13" id="KW-1185">Reference proteome</keyword>
<evidence type="ECO:0000256" key="6">
    <source>
        <dbReference type="ARBA" id="ARBA00023224"/>
    </source>
</evidence>
<evidence type="ECO:0000256" key="1">
    <source>
        <dbReference type="ARBA" id="ARBA00004651"/>
    </source>
</evidence>
<protein>
    <submittedName>
        <fullName evidence="12">HAMP domain-containing protein</fullName>
    </submittedName>
</protein>
<keyword evidence="5 9" id="KW-0472">Membrane</keyword>
<evidence type="ECO:0000313" key="12">
    <source>
        <dbReference type="EMBL" id="MTV49049.1"/>
    </source>
</evidence>
<evidence type="ECO:0000259" key="11">
    <source>
        <dbReference type="PROSITE" id="PS50885"/>
    </source>
</evidence>
<dbReference type="InterPro" id="IPR003660">
    <property type="entry name" value="HAMP_dom"/>
</dbReference>
<dbReference type="GO" id="GO:0007165">
    <property type="term" value="P:signal transduction"/>
    <property type="evidence" value="ECO:0007669"/>
    <property type="project" value="UniProtKB-KW"/>
</dbReference>
<evidence type="ECO:0000256" key="7">
    <source>
        <dbReference type="ARBA" id="ARBA00029447"/>
    </source>
</evidence>
<dbReference type="PANTHER" id="PTHR32089:SF112">
    <property type="entry name" value="LYSOZYME-LIKE PROTEIN-RELATED"/>
    <property type="match status" value="1"/>
</dbReference>
<dbReference type="GO" id="GO:0005886">
    <property type="term" value="C:plasma membrane"/>
    <property type="evidence" value="ECO:0007669"/>
    <property type="project" value="UniProtKB-SubCell"/>
</dbReference>
<feature type="transmembrane region" description="Helical" evidence="9">
    <location>
        <begin position="47"/>
        <end position="68"/>
    </location>
</feature>
<evidence type="ECO:0000256" key="8">
    <source>
        <dbReference type="PROSITE-ProRule" id="PRU00284"/>
    </source>
</evidence>
<comment type="caution">
    <text evidence="12">The sequence shown here is derived from an EMBL/GenBank/DDBJ whole genome shotgun (WGS) entry which is preliminary data.</text>
</comment>
<comment type="subcellular location">
    <subcellularLocation>
        <location evidence="1">Cell membrane</location>
        <topology evidence="1">Multi-pass membrane protein</topology>
    </subcellularLocation>
</comment>
<keyword evidence="2" id="KW-1003">Cell membrane</keyword>
<evidence type="ECO:0000256" key="9">
    <source>
        <dbReference type="SAM" id="Phobius"/>
    </source>
</evidence>
<accession>A0A6I3SJH5</accession>
<dbReference type="PANTHER" id="PTHR32089">
    <property type="entry name" value="METHYL-ACCEPTING CHEMOTAXIS PROTEIN MCPB"/>
    <property type="match status" value="1"/>
</dbReference>
<dbReference type="Gene3D" id="1.10.287.950">
    <property type="entry name" value="Methyl-accepting chemotaxis protein"/>
    <property type="match status" value="1"/>
</dbReference>
<dbReference type="CDD" id="cd06225">
    <property type="entry name" value="HAMP"/>
    <property type="match status" value="1"/>
</dbReference>
<dbReference type="InterPro" id="IPR033463">
    <property type="entry name" value="sCache_3"/>
</dbReference>
<dbReference type="Pfam" id="PF17202">
    <property type="entry name" value="sCache_3_3"/>
    <property type="match status" value="1"/>
</dbReference>
<gene>
    <name evidence="12" type="ORF">GJ688_08665</name>
</gene>
<dbReference type="InterPro" id="IPR004089">
    <property type="entry name" value="MCPsignal_dom"/>
</dbReference>
<feature type="transmembrane region" description="Helical" evidence="9">
    <location>
        <begin position="221"/>
        <end position="243"/>
    </location>
</feature>
<dbReference type="Pfam" id="PF00015">
    <property type="entry name" value="MCPsignal"/>
    <property type="match status" value="1"/>
</dbReference>
<evidence type="ECO:0000259" key="10">
    <source>
        <dbReference type="PROSITE" id="PS50111"/>
    </source>
</evidence>
<proteinExistence type="inferred from homology"/>
<dbReference type="OrthoDB" id="9814363at2"/>
<dbReference type="SMART" id="SM00283">
    <property type="entry name" value="MA"/>
    <property type="match status" value="1"/>
</dbReference>
<dbReference type="Proteomes" id="UP000430670">
    <property type="component" value="Unassembled WGS sequence"/>
</dbReference>
<dbReference type="AlphaFoldDB" id="A0A6I3SJH5"/>
<keyword evidence="3 9" id="KW-0812">Transmembrane</keyword>
<feature type="domain" description="Methyl-accepting transducer" evidence="10">
    <location>
        <begin position="318"/>
        <end position="568"/>
    </location>
</feature>
<dbReference type="EMBL" id="WNKU01000008">
    <property type="protein sequence ID" value="MTV49049.1"/>
    <property type="molecule type" value="Genomic_DNA"/>
</dbReference>
<evidence type="ECO:0000256" key="3">
    <source>
        <dbReference type="ARBA" id="ARBA00022692"/>
    </source>
</evidence>
<sequence length="605" mass="67069">MFPYPLSPNNIFNFKNMLKLCSSMELGSLRKEGLTSLTWARSIRTKIILGLMTSILIISLSIIVITYFSSKEYLIKSAQEKLESDLQLGYAYLDQKYPGPWEIKQGDLYKGNEKINGNFSIVDEIGTMTGGDTVTLFQGETRVATNVKNEDGSRAVGTKVSETVAQRIFEQKQRYLGRANVVGNWNQTAYEPITNAKGETIGIWYVGVPEKTYLALAKSMMFESLSIVIGLSVVIMSFSFWFLRRTIGTPLGLLQTEFSKLADSHGDLTKEICFNSNDEFGDLAQSVNQFLVNLREILSNIRLESLRLAQISQDLSYVAHITEKTSDTIACTMRESTISASSQSEYANNILKMMTDARRIIELGQQEISSSVTSASESTQSTQKGCLIINDAYEHLNELTETVQIATSTMNRLHSYSEEISKIVTMITDIANQTNLLSFNAAIEAARAGEKGKGFSIVAEEVRLLAEDSKKSSAQIERIIGRIKSETSQALQSIQGSLIAVEQQAEFINRIGRSLTDIDRNACKTESDAKRIQQFFASLLSTIEQVENAIQGITMNLEEAVSASEEVSASVTEQSSMVDDIAHRSEDLSLLATKLQHQISGFKLN</sequence>
<dbReference type="Gene3D" id="6.10.340.10">
    <property type="match status" value="1"/>
</dbReference>
<dbReference type="SMART" id="SM00304">
    <property type="entry name" value="HAMP"/>
    <property type="match status" value="1"/>
</dbReference>
<dbReference type="PROSITE" id="PS50885">
    <property type="entry name" value="HAMP"/>
    <property type="match status" value="1"/>
</dbReference>
<dbReference type="PROSITE" id="PS50111">
    <property type="entry name" value="CHEMOTAXIS_TRANSDUC_2"/>
    <property type="match status" value="1"/>
</dbReference>
<dbReference type="InterPro" id="IPR029151">
    <property type="entry name" value="Sensor-like_sf"/>
</dbReference>
<organism evidence="12 13">
    <name type="scientific">Heliobacterium mobile</name>
    <name type="common">Heliobacillus mobilis</name>
    <dbReference type="NCBI Taxonomy" id="28064"/>
    <lineage>
        <taxon>Bacteria</taxon>
        <taxon>Bacillati</taxon>
        <taxon>Bacillota</taxon>
        <taxon>Clostridia</taxon>
        <taxon>Eubacteriales</taxon>
        <taxon>Heliobacteriaceae</taxon>
        <taxon>Heliobacterium</taxon>
    </lineage>
</organism>
<evidence type="ECO:0000256" key="2">
    <source>
        <dbReference type="ARBA" id="ARBA00022475"/>
    </source>
</evidence>
<keyword evidence="6 8" id="KW-0807">Transducer</keyword>
<dbReference type="SUPFAM" id="SSF58104">
    <property type="entry name" value="Methyl-accepting chemotaxis protein (MCP) signaling domain"/>
    <property type="match status" value="1"/>
</dbReference>
<keyword evidence="4 9" id="KW-1133">Transmembrane helix</keyword>
<evidence type="ECO:0000256" key="5">
    <source>
        <dbReference type="ARBA" id="ARBA00023136"/>
    </source>
</evidence>
<evidence type="ECO:0000313" key="13">
    <source>
        <dbReference type="Proteomes" id="UP000430670"/>
    </source>
</evidence>